<evidence type="ECO:0000313" key="3">
    <source>
        <dbReference type="Proteomes" id="UP000307756"/>
    </source>
</evidence>
<dbReference type="Gene3D" id="3.40.630.40">
    <property type="entry name" value="Zn-dependent exopeptidases"/>
    <property type="match status" value="1"/>
</dbReference>
<dbReference type="Proteomes" id="UP000307756">
    <property type="component" value="Unassembled WGS sequence"/>
</dbReference>
<sequence length="61" mass="6790">MMLARDNDSTLLLLQRTDMANNWGANYFVSVHINAGGGIGFESYISVCKSRFSKLSKYPIS</sequence>
<dbReference type="AlphaFoldDB" id="A0A4U1D5K3"/>
<keyword evidence="3" id="KW-1185">Reference proteome</keyword>
<dbReference type="GO" id="GO:0008745">
    <property type="term" value="F:N-acetylmuramoyl-L-alanine amidase activity"/>
    <property type="evidence" value="ECO:0007669"/>
    <property type="project" value="InterPro"/>
</dbReference>
<dbReference type="EMBL" id="SWBM01000002">
    <property type="protein sequence ID" value="TKC16973.1"/>
    <property type="molecule type" value="Genomic_DNA"/>
</dbReference>
<dbReference type="GO" id="GO:0009253">
    <property type="term" value="P:peptidoglycan catabolic process"/>
    <property type="evidence" value="ECO:0007669"/>
    <property type="project" value="InterPro"/>
</dbReference>
<accession>A0A4U1D5K3</accession>
<comment type="caution">
    <text evidence="2">The sequence shown here is derived from an EMBL/GenBank/DDBJ whole genome shotgun (WGS) entry which is preliminary data.</text>
</comment>
<evidence type="ECO:0000259" key="1">
    <source>
        <dbReference type="Pfam" id="PF01520"/>
    </source>
</evidence>
<reference evidence="2 3" key="1">
    <citation type="journal article" date="2011" name="J. Microbiol.">
        <title>Bacillus kyonggiensis sp. nov., isolated from soil of a lettuce field.</title>
        <authorList>
            <person name="Dong K."/>
            <person name="Lee S."/>
        </authorList>
    </citation>
    <scope>NUCLEOTIDE SEQUENCE [LARGE SCALE GENOMIC DNA]</scope>
    <source>
        <strain evidence="2 3">NB22</strain>
    </source>
</reference>
<organism evidence="2 3">
    <name type="scientific">Robertmurraya kyonggiensis</name>
    <dbReference type="NCBI Taxonomy" id="1037680"/>
    <lineage>
        <taxon>Bacteria</taxon>
        <taxon>Bacillati</taxon>
        <taxon>Bacillota</taxon>
        <taxon>Bacilli</taxon>
        <taxon>Bacillales</taxon>
        <taxon>Bacillaceae</taxon>
        <taxon>Robertmurraya</taxon>
    </lineage>
</organism>
<gene>
    <name evidence="2" type="ORF">FA727_12990</name>
</gene>
<dbReference type="InterPro" id="IPR002508">
    <property type="entry name" value="MurNAc-LAA_cat"/>
</dbReference>
<dbReference type="Pfam" id="PF01520">
    <property type="entry name" value="Amidase_3"/>
    <property type="match status" value="1"/>
</dbReference>
<proteinExistence type="predicted"/>
<dbReference type="SUPFAM" id="SSF53187">
    <property type="entry name" value="Zn-dependent exopeptidases"/>
    <property type="match status" value="1"/>
</dbReference>
<evidence type="ECO:0000313" key="2">
    <source>
        <dbReference type="EMBL" id="TKC16973.1"/>
    </source>
</evidence>
<protein>
    <recommendedName>
        <fullName evidence="1">MurNAc-LAA domain-containing protein</fullName>
    </recommendedName>
</protein>
<feature type="domain" description="MurNAc-LAA" evidence="1">
    <location>
        <begin position="2"/>
        <end position="45"/>
    </location>
</feature>
<name>A0A4U1D5K3_9BACI</name>